<dbReference type="GO" id="GO:0005886">
    <property type="term" value="C:plasma membrane"/>
    <property type="evidence" value="ECO:0007669"/>
    <property type="project" value="UniProtKB-SubCell"/>
</dbReference>
<name>A0A0G1YDP9_9BACT</name>
<feature type="transmembrane region" description="Helical" evidence="21">
    <location>
        <begin position="192"/>
        <end position="212"/>
    </location>
</feature>
<dbReference type="NCBIfam" id="TIGR02614">
    <property type="entry name" value="ftsW"/>
    <property type="match status" value="1"/>
</dbReference>
<dbReference type="InterPro" id="IPR013437">
    <property type="entry name" value="FtsW"/>
</dbReference>
<evidence type="ECO:0000256" key="8">
    <source>
        <dbReference type="ARBA" id="ARBA00022960"/>
    </source>
</evidence>
<evidence type="ECO:0000256" key="5">
    <source>
        <dbReference type="ARBA" id="ARBA00022676"/>
    </source>
</evidence>
<evidence type="ECO:0000256" key="9">
    <source>
        <dbReference type="ARBA" id="ARBA00022984"/>
    </source>
</evidence>
<feature type="transmembrane region" description="Helical" evidence="21">
    <location>
        <begin position="77"/>
        <end position="97"/>
    </location>
</feature>
<evidence type="ECO:0000256" key="3">
    <source>
        <dbReference type="ARBA" id="ARBA00022475"/>
    </source>
</evidence>
<organism evidence="22 23">
    <name type="scientific">Candidatus Magasanikbacteria bacterium GW2011_GWA2_56_11</name>
    <dbReference type="NCBI Taxonomy" id="1619044"/>
    <lineage>
        <taxon>Bacteria</taxon>
        <taxon>Candidatus Magasanikiibacteriota</taxon>
    </lineage>
</organism>
<dbReference type="GO" id="GO:0071555">
    <property type="term" value="P:cell wall organization"/>
    <property type="evidence" value="ECO:0007669"/>
    <property type="project" value="UniProtKB-KW"/>
</dbReference>
<evidence type="ECO:0000256" key="13">
    <source>
        <dbReference type="ARBA" id="ARBA00023316"/>
    </source>
</evidence>
<evidence type="ECO:0000256" key="15">
    <source>
        <dbReference type="ARBA" id="ARBA00033270"/>
    </source>
</evidence>
<evidence type="ECO:0000256" key="21">
    <source>
        <dbReference type="SAM" id="Phobius"/>
    </source>
</evidence>
<evidence type="ECO:0000256" key="2">
    <source>
        <dbReference type="ARBA" id="ARBA00004752"/>
    </source>
</evidence>
<dbReference type="InterPro" id="IPR001182">
    <property type="entry name" value="FtsW/RodA"/>
</dbReference>
<evidence type="ECO:0000256" key="10">
    <source>
        <dbReference type="ARBA" id="ARBA00022989"/>
    </source>
</evidence>
<comment type="similarity">
    <text evidence="16">Belongs to the SEDS family. FtsW subfamily.</text>
</comment>
<feature type="transmembrane region" description="Helical" evidence="21">
    <location>
        <begin position="343"/>
        <end position="365"/>
    </location>
</feature>
<keyword evidence="5" id="KW-0328">Glycosyltransferase</keyword>
<dbReference type="PANTHER" id="PTHR30474">
    <property type="entry name" value="CELL CYCLE PROTEIN"/>
    <property type="match status" value="1"/>
</dbReference>
<comment type="subcellular location">
    <subcellularLocation>
        <location evidence="1">Cell membrane</location>
        <topology evidence="1">Multi-pass membrane protein</topology>
    </subcellularLocation>
</comment>
<evidence type="ECO:0000313" key="23">
    <source>
        <dbReference type="Proteomes" id="UP000033870"/>
    </source>
</evidence>
<evidence type="ECO:0000256" key="11">
    <source>
        <dbReference type="ARBA" id="ARBA00023136"/>
    </source>
</evidence>
<feature type="transmembrane region" description="Helical" evidence="21">
    <location>
        <begin position="146"/>
        <end position="164"/>
    </location>
</feature>
<dbReference type="PATRIC" id="fig|1619044.3.peg.1125"/>
<dbReference type="Pfam" id="PF01098">
    <property type="entry name" value="FTSW_RODA_SPOVE"/>
    <property type="match status" value="1"/>
</dbReference>
<feature type="transmembrane region" description="Helical" evidence="21">
    <location>
        <begin position="277"/>
        <end position="297"/>
    </location>
</feature>
<evidence type="ECO:0000256" key="12">
    <source>
        <dbReference type="ARBA" id="ARBA00023306"/>
    </source>
</evidence>
<protein>
    <recommendedName>
        <fullName evidence="17">Probable peptidoglycan glycosyltransferase FtsW</fullName>
        <ecNumber evidence="19">2.4.99.28</ecNumber>
    </recommendedName>
    <alternativeName>
        <fullName evidence="18">Cell division protein FtsW</fullName>
    </alternativeName>
    <alternativeName>
        <fullName evidence="15">Cell wall polymerase</fullName>
    </alternativeName>
    <alternativeName>
        <fullName evidence="14">Peptidoglycan polymerase</fullName>
    </alternativeName>
</protein>
<dbReference type="GO" id="GO:0008360">
    <property type="term" value="P:regulation of cell shape"/>
    <property type="evidence" value="ECO:0007669"/>
    <property type="project" value="UniProtKB-KW"/>
</dbReference>
<keyword evidence="4" id="KW-0132">Cell division</keyword>
<evidence type="ECO:0000256" key="16">
    <source>
        <dbReference type="ARBA" id="ARBA00038053"/>
    </source>
</evidence>
<dbReference type="GO" id="GO:0015648">
    <property type="term" value="F:lipid-linked peptidoglycan transporter activity"/>
    <property type="evidence" value="ECO:0007669"/>
    <property type="project" value="TreeGrafter"/>
</dbReference>
<dbReference type="GO" id="GO:0008955">
    <property type="term" value="F:peptidoglycan glycosyltransferase activity"/>
    <property type="evidence" value="ECO:0007669"/>
    <property type="project" value="UniProtKB-EC"/>
</dbReference>
<dbReference type="PANTHER" id="PTHR30474:SF2">
    <property type="entry name" value="PEPTIDOGLYCAN GLYCOSYLTRANSFERASE FTSW-RELATED"/>
    <property type="match status" value="1"/>
</dbReference>
<sequence length="375" mass="40433">MPRALPDSPPDFPLLIAAGSLVLFGLVALSSASISVGLDLAGDPYYFIRRQIMYGFLPGIFFGFIAYTIHYGRWNRLSLWIFGLSVLLLVLVAIPGIGTGYTKDARSWFTLFGASFQPAEAAKLALIIFLASFLDRNRAGLASFRQGFLPALAIGSIPVVLVLLQPDVGTATILFSIVFCLLFFAGAQWRHLLLLMGAGLSGFVLMVALAPYRLNRLMTFLHPELDPQGIGYHINQAFLAIGSGGWLGLGLGRSQQKFQYLPEVHADSIFAVIAEELGFVISLSLIALILFILLRLLKLAQKAPDDFGRLLLAGIAAWIGVQSFFNIGAMLGLLPLTGVPLPFVSHGGSALLIGLTAIGIALNVSRECDVRSKSR</sequence>
<feature type="transmembrane region" description="Helical" evidence="21">
    <location>
        <begin position="170"/>
        <end position="187"/>
    </location>
</feature>
<comment type="caution">
    <text evidence="22">The sequence shown here is derived from an EMBL/GenBank/DDBJ whole genome shotgun (WGS) entry which is preliminary data.</text>
</comment>
<dbReference type="STRING" id="1619044.UY92_C0015G0010"/>
<gene>
    <name evidence="22" type="ORF">UY92_C0015G0010</name>
</gene>
<accession>A0A0G1YDP9</accession>
<keyword evidence="10 21" id="KW-1133">Transmembrane helix</keyword>
<comment type="catalytic activity">
    <reaction evidence="20">
        <text>[GlcNAc-(1-&gt;4)-Mur2Ac(oyl-L-Ala-gamma-D-Glu-L-Lys-D-Ala-D-Ala)](n)-di-trans,octa-cis-undecaprenyl diphosphate + beta-D-GlcNAc-(1-&gt;4)-Mur2Ac(oyl-L-Ala-gamma-D-Glu-L-Lys-D-Ala-D-Ala)-di-trans,octa-cis-undecaprenyl diphosphate = [GlcNAc-(1-&gt;4)-Mur2Ac(oyl-L-Ala-gamma-D-Glu-L-Lys-D-Ala-D-Ala)](n+1)-di-trans,octa-cis-undecaprenyl diphosphate + di-trans,octa-cis-undecaprenyl diphosphate + H(+)</text>
        <dbReference type="Rhea" id="RHEA:23708"/>
        <dbReference type="Rhea" id="RHEA-COMP:9602"/>
        <dbReference type="Rhea" id="RHEA-COMP:9603"/>
        <dbReference type="ChEBI" id="CHEBI:15378"/>
        <dbReference type="ChEBI" id="CHEBI:58405"/>
        <dbReference type="ChEBI" id="CHEBI:60033"/>
        <dbReference type="ChEBI" id="CHEBI:78435"/>
        <dbReference type="EC" id="2.4.99.28"/>
    </reaction>
</comment>
<keyword evidence="8" id="KW-0133">Cell shape</keyword>
<evidence type="ECO:0000256" key="14">
    <source>
        <dbReference type="ARBA" id="ARBA00032370"/>
    </source>
</evidence>
<keyword evidence="3" id="KW-1003">Cell membrane</keyword>
<dbReference type="GO" id="GO:0032153">
    <property type="term" value="C:cell division site"/>
    <property type="evidence" value="ECO:0007669"/>
    <property type="project" value="TreeGrafter"/>
</dbReference>
<evidence type="ECO:0000256" key="20">
    <source>
        <dbReference type="ARBA" id="ARBA00049902"/>
    </source>
</evidence>
<dbReference type="EMBL" id="LCRX01000015">
    <property type="protein sequence ID" value="KKW41598.1"/>
    <property type="molecule type" value="Genomic_DNA"/>
</dbReference>
<feature type="transmembrane region" description="Helical" evidence="21">
    <location>
        <begin position="309"/>
        <end position="331"/>
    </location>
</feature>
<comment type="pathway">
    <text evidence="2">Cell wall biogenesis; peptidoglycan biosynthesis.</text>
</comment>
<evidence type="ECO:0000313" key="22">
    <source>
        <dbReference type="EMBL" id="KKW41598.1"/>
    </source>
</evidence>
<evidence type="ECO:0000256" key="4">
    <source>
        <dbReference type="ARBA" id="ARBA00022618"/>
    </source>
</evidence>
<reference evidence="22 23" key="1">
    <citation type="journal article" date="2015" name="Nature">
        <title>rRNA introns, odd ribosomes, and small enigmatic genomes across a large radiation of phyla.</title>
        <authorList>
            <person name="Brown C.T."/>
            <person name="Hug L.A."/>
            <person name="Thomas B.C."/>
            <person name="Sharon I."/>
            <person name="Castelle C.J."/>
            <person name="Singh A."/>
            <person name="Wilkins M.J."/>
            <person name="Williams K.H."/>
            <person name="Banfield J.F."/>
        </authorList>
    </citation>
    <scope>NUCLEOTIDE SEQUENCE [LARGE SCALE GENOMIC DNA]</scope>
</reference>
<feature type="transmembrane region" description="Helical" evidence="21">
    <location>
        <begin position="109"/>
        <end position="134"/>
    </location>
</feature>
<dbReference type="EC" id="2.4.99.28" evidence="19"/>
<keyword evidence="11 21" id="KW-0472">Membrane</keyword>
<dbReference type="AlphaFoldDB" id="A0A0G1YDP9"/>
<keyword evidence="12" id="KW-0131">Cell cycle</keyword>
<evidence type="ECO:0000256" key="19">
    <source>
        <dbReference type="ARBA" id="ARBA00044770"/>
    </source>
</evidence>
<keyword evidence="9" id="KW-0573">Peptidoglycan synthesis</keyword>
<evidence type="ECO:0000256" key="6">
    <source>
        <dbReference type="ARBA" id="ARBA00022679"/>
    </source>
</evidence>
<dbReference type="GO" id="GO:0051301">
    <property type="term" value="P:cell division"/>
    <property type="evidence" value="ECO:0007669"/>
    <property type="project" value="UniProtKB-KW"/>
</dbReference>
<evidence type="ECO:0000256" key="18">
    <source>
        <dbReference type="ARBA" id="ARBA00041418"/>
    </source>
</evidence>
<feature type="transmembrane region" description="Helical" evidence="21">
    <location>
        <begin position="52"/>
        <end position="70"/>
    </location>
</feature>
<evidence type="ECO:0000256" key="1">
    <source>
        <dbReference type="ARBA" id="ARBA00004651"/>
    </source>
</evidence>
<proteinExistence type="inferred from homology"/>
<dbReference type="Proteomes" id="UP000033870">
    <property type="component" value="Unassembled WGS sequence"/>
</dbReference>
<keyword evidence="6" id="KW-0808">Transferase</keyword>
<feature type="transmembrane region" description="Helical" evidence="21">
    <location>
        <begin position="12"/>
        <end position="32"/>
    </location>
</feature>
<evidence type="ECO:0000256" key="17">
    <source>
        <dbReference type="ARBA" id="ARBA00041185"/>
    </source>
</evidence>
<dbReference type="GO" id="GO:0009252">
    <property type="term" value="P:peptidoglycan biosynthetic process"/>
    <property type="evidence" value="ECO:0007669"/>
    <property type="project" value="UniProtKB-KW"/>
</dbReference>
<evidence type="ECO:0000256" key="7">
    <source>
        <dbReference type="ARBA" id="ARBA00022692"/>
    </source>
</evidence>
<keyword evidence="13" id="KW-0961">Cell wall biogenesis/degradation</keyword>
<keyword evidence="7 21" id="KW-0812">Transmembrane</keyword>